<dbReference type="Proteomes" id="UP001372338">
    <property type="component" value="Unassembled WGS sequence"/>
</dbReference>
<evidence type="ECO:0000313" key="2">
    <source>
        <dbReference type="EMBL" id="KAK7269647.1"/>
    </source>
</evidence>
<proteinExistence type="predicted"/>
<dbReference type="EMBL" id="JAYWIO010000004">
    <property type="protein sequence ID" value="KAK7269647.1"/>
    <property type="molecule type" value="Genomic_DNA"/>
</dbReference>
<comment type="caution">
    <text evidence="2">The sequence shown here is derived from an EMBL/GenBank/DDBJ whole genome shotgun (WGS) entry which is preliminary data.</text>
</comment>
<protein>
    <submittedName>
        <fullName evidence="2">Uncharacterized protein</fullName>
    </submittedName>
</protein>
<accession>A0AAN9I802</accession>
<sequence>MQRLCGLAGLNSSFGVDCIGNGRDRAGGLAILWNNSVVDVEVTVTTLPRYNSDHNLILLDCSKFQRSGSKKKEKLYRFEQVWLESPECREVVEDFWFGGRSIQEKIASVSQGLVVWGKKAIWGNSKASQTGSGSLTIASTESPNCRSY</sequence>
<evidence type="ECO:0000313" key="3">
    <source>
        <dbReference type="Proteomes" id="UP001372338"/>
    </source>
</evidence>
<feature type="region of interest" description="Disordered" evidence="1">
    <location>
        <begin position="126"/>
        <end position="148"/>
    </location>
</feature>
<keyword evidence="3" id="KW-1185">Reference proteome</keyword>
<organism evidence="2 3">
    <name type="scientific">Crotalaria pallida</name>
    <name type="common">Smooth rattlebox</name>
    <name type="synonym">Crotalaria striata</name>
    <dbReference type="NCBI Taxonomy" id="3830"/>
    <lineage>
        <taxon>Eukaryota</taxon>
        <taxon>Viridiplantae</taxon>
        <taxon>Streptophyta</taxon>
        <taxon>Embryophyta</taxon>
        <taxon>Tracheophyta</taxon>
        <taxon>Spermatophyta</taxon>
        <taxon>Magnoliopsida</taxon>
        <taxon>eudicotyledons</taxon>
        <taxon>Gunneridae</taxon>
        <taxon>Pentapetalae</taxon>
        <taxon>rosids</taxon>
        <taxon>fabids</taxon>
        <taxon>Fabales</taxon>
        <taxon>Fabaceae</taxon>
        <taxon>Papilionoideae</taxon>
        <taxon>50 kb inversion clade</taxon>
        <taxon>genistoids sensu lato</taxon>
        <taxon>core genistoids</taxon>
        <taxon>Crotalarieae</taxon>
        <taxon>Crotalaria</taxon>
    </lineage>
</organism>
<name>A0AAN9I802_CROPI</name>
<evidence type="ECO:0000256" key="1">
    <source>
        <dbReference type="SAM" id="MobiDB-lite"/>
    </source>
</evidence>
<dbReference type="AlphaFoldDB" id="A0AAN9I802"/>
<gene>
    <name evidence="2" type="ORF">RIF29_22381</name>
</gene>
<reference evidence="2 3" key="1">
    <citation type="submission" date="2024-01" db="EMBL/GenBank/DDBJ databases">
        <title>The genomes of 5 underutilized Papilionoideae crops provide insights into root nodulation and disease resistanc.</title>
        <authorList>
            <person name="Yuan L."/>
        </authorList>
    </citation>
    <scope>NUCLEOTIDE SEQUENCE [LARGE SCALE GENOMIC DNA]</scope>
    <source>
        <strain evidence="2">ZHUSHIDOU_FW_LH</strain>
        <tissue evidence="2">Leaf</tissue>
    </source>
</reference>